<sequence>KKKITKRILTKTYGIQSWPEWDPDIHPETKKIRLGGIDRCKDVFFKFASINDKVEDGHTSSQIFQALNPNEKTLECAIYTSTDPYPRYVTDPTCQRLGN</sequence>
<evidence type="ECO:0000313" key="2">
    <source>
        <dbReference type="Proteomes" id="UP000596742"/>
    </source>
</evidence>
<name>A0A8B6BU40_MYTGA</name>
<comment type="caution">
    <text evidence="1">The sequence shown here is derived from an EMBL/GenBank/DDBJ whole genome shotgun (WGS) entry which is preliminary data.</text>
</comment>
<proteinExistence type="predicted"/>
<dbReference type="AlphaFoldDB" id="A0A8B6BU40"/>
<dbReference type="PANTHER" id="PTHR14187:SF5">
    <property type="entry name" value="HEAT SHOCK 70 KDA PROTEIN 12A"/>
    <property type="match status" value="1"/>
</dbReference>
<accession>A0A8B6BU40</accession>
<gene>
    <name evidence="1" type="ORF">MGAL_10B006683</name>
</gene>
<dbReference type="OrthoDB" id="6144806at2759"/>
<reference evidence="1" key="1">
    <citation type="submission" date="2018-11" db="EMBL/GenBank/DDBJ databases">
        <authorList>
            <person name="Alioto T."/>
            <person name="Alioto T."/>
        </authorList>
    </citation>
    <scope>NUCLEOTIDE SEQUENCE</scope>
</reference>
<feature type="non-terminal residue" evidence="1">
    <location>
        <position position="1"/>
    </location>
</feature>
<keyword evidence="2" id="KW-1185">Reference proteome</keyword>
<dbReference type="PANTHER" id="PTHR14187">
    <property type="entry name" value="ALPHA KINASE/ELONGATION FACTOR 2 KINASE"/>
    <property type="match status" value="1"/>
</dbReference>
<dbReference type="Proteomes" id="UP000596742">
    <property type="component" value="Unassembled WGS sequence"/>
</dbReference>
<protein>
    <submittedName>
        <fullName evidence="1">Uncharacterized protein</fullName>
    </submittedName>
</protein>
<dbReference type="EMBL" id="UYJE01000728">
    <property type="protein sequence ID" value="VDH95860.1"/>
    <property type="molecule type" value="Genomic_DNA"/>
</dbReference>
<evidence type="ECO:0000313" key="1">
    <source>
        <dbReference type="EMBL" id="VDH95860.1"/>
    </source>
</evidence>
<organism evidence="1 2">
    <name type="scientific">Mytilus galloprovincialis</name>
    <name type="common">Mediterranean mussel</name>
    <dbReference type="NCBI Taxonomy" id="29158"/>
    <lineage>
        <taxon>Eukaryota</taxon>
        <taxon>Metazoa</taxon>
        <taxon>Spiralia</taxon>
        <taxon>Lophotrochozoa</taxon>
        <taxon>Mollusca</taxon>
        <taxon>Bivalvia</taxon>
        <taxon>Autobranchia</taxon>
        <taxon>Pteriomorphia</taxon>
        <taxon>Mytilida</taxon>
        <taxon>Mytiloidea</taxon>
        <taxon>Mytilidae</taxon>
        <taxon>Mytilinae</taxon>
        <taxon>Mytilus</taxon>
    </lineage>
</organism>